<reference evidence="1 2" key="1">
    <citation type="journal article" date="2018" name="Nat. Ecol. Evol.">
        <title>Shark genomes provide insights into elasmobranch evolution and the origin of vertebrates.</title>
        <authorList>
            <person name="Hara Y"/>
            <person name="Yamaguchi K"/>
            <person name="Onimaru K"/>
            <person name="Kadota M"/>
            <person name="Koyanagi M"/>
            <person name="Keeley SD"/>
            <person name="Tatsumi K"/>
            <person name="Tanaka K"/>
            <person name="Motone F"/>
            <person name="Kageyama Y"/>
            <person name="Nozu R"/>
            <person name="Adachi N"/>
            <person name="Nishimura O"/>
            <person name="Nakagawa R"/>
            <person name="Tanegashima C"/>
            <person name="Kiyatake I"/>
            <person name="Matsumoto R"/>
            <person name="Murakumo K"/>
            <person name="Nishida K"/>
            <person name="Terakita A"/>
            <person name="Kuratani S"/>
            <person name="Sato K"/>
            <person name="Hyodo S Kuraku.S."/>
        </authorList>
    </citation>
    <scope>NUCLEOTIDE SEQUENCE [LARGE SCALE GENOMIC DNA]</scope>
</reference>
<evidence type="ECO:0000313" key="2">
    <source>
        <dbReference type="Proteomes" id="UP000287033"/>
    </source>
</evidence>
<organism evidence="1 2">
    <name type="scientific">Chiloscyllium punctatum</name>
    <name type="common">Brownbanded bambooshark</name>
    <name type="synonym">Hemiscyllium punctatum</name>
    <dbReference type="NCBI Taxonomy" id="137246"/>
    <lineage>
        <taxon>Eukaryota</taxon>
        <taxon>Metazoa</taxon>
        <taxon>Chordata</taxon>
        <taxon>Craniata</taxon>
        <taxon>Vertebrata</taxon>
        <taxon>Chondrichthyes</taxon>
        <taxon>Elasmobranchii</taxon>
        <taxon>Galeomorphii</taxon>
        <taxon>Galeoidea</taxon>
        <taxon>Orectolobiformes</taxon>
        <taxon>Hemiscylliidae</taxon>
        <taxon>Chiloscyllium</taxon>
    </lineage>
</organism>
<evidence type="ECO:0000313" key="1">
    <source>
        <dbReference type="EMBL" id="GCC47122.1"/>
    </source>
</evidence>
<comment type="caution">
    <text evidence="1">The sequence shown here is derived from an EMBL/GenBank/DDBJ whole genome shotgun (WGS) entry which is preliminary data.</text>
</comment>
<dbReference type="AlphaFoldDB" id="A0A401TWW3"/>
<protein>
    <submittedName>
        <fullName evidence="1">Uncharacterized protein</fullName>
    </submittedName>
</protein>
<keyword evidence="2" id="KW-1185">Reference proteome</keyword>
<name>A0A401TWW3_CHIPU</name>
<proteinExistence type="predicted"/>
<dbReference type="EMBL" id="BEZZ01201787">
    <property type="protein sequence ID" value="GCC47122.1"/>
    <property type="molecule type" value="Genomic_DNA"/>
</dbReference>
<sequence>MEPGGEKVKKIAGDLNVRLALTTYVCGSGLSLPGYIRRERPSTPSAHMALTRPVVPPDGSFICGVPCTTDRPSVVPALRDRDSCDRLLWMIWLRRVRQRCASPSCKSMT</sequence>
<accession>A0A401TWW3</accession>
<gene>
    <name evidence="1" type="ORF">chiPu_0031136</name>
</gene>
<dbReference type="Proteomes" id="UP000287033">
    <property type="component" value="Unassembled WGS sequence"/>
</dbReference>